<gene>
    <name evidence="4" type="primary">LOC108567801</name>
</gene>
<evidence type="ECO:0000313" key="4">
    <source>
        <dbReference type="RefSeq" id="XP_017783974.1"/>
    </source>
</evidence>
<protein>
    <submittedName>
        <fullName evidence="4">Mimitin, mitochondrial</fullName>
    </submittedName>
</protein>
<feature type="region of interest" description="Disordered" evidence="2">
    <location>
        <begin position="111"/>
        <end position="142"/>
    </location>
</feature>
<evidence type="ECO:0000313" key="3">
    <source>
        <dbReference type="Proteomes" id="UP000695000"/>
    </source>
</evidence>
<dbReference type="PANTHER" id="PTHR32470:SF2">
    <property type="entry name" value="NADH DEHYDROGENASE [UBIQUINONE] 1 ALPHA SUBCOMPLEX ASSEMBLY FACTOR 2"/>
    <property type="match status" value="1"/>
</dbReference>
<dbReference type="GeneID" id="108567801"/>
<reference evidence="4" key="1">
    <citation type="submission" date="2025-08" db="UniProtKB">
        <authorList>
            <consortium name="RefSeq"/>
        </authorList>
    </citation>
    <scope>IDENTIFICATION</scope>
    <source>
        <tissue evidence="4">Whole Larva</tissue>
    </source>
</reference>
<proteinExistence type="inferred from homology"/>
<accession>A0ABM1NAX4</accession>
<evidence type="ECO:0000256" key="1">
    <source>
        <dbReference type="ARBA" id="ARBA00007355"/>
    </source>
</evidence>
<keyword evidence="3" id="KW-1185">Reference proteome</keyword>
<dbReference type="PANTHER" id="PTHR32470">
    <property type="entry name" value="ADH DEHYDROGENASE [UBIQUINONE] 1 ALPHA SUBCOMPLEX ASSEMBLY FACTOR 2"/>
    <property type="match status" value="1"/>
</dbReference>
<dbReference type="InterPro" id="IPR052618">
    <property type="entry name" value="ComplexI_NDUFA12"/>
</dbReference>
<name>A0ABM1NAX4_NICVS</name>
<dbReference type="InterPro" id="IPR007763">
    <property type="entry name" value="NDUFA12"/>
</dbReference>
<organism evidence="3 4">
    <name type="scientific">Nicrophorus vespilloides</name>
    <name type="common">Boreal carrion beetle</name>
    <dbReference type="NCBI Taxonomy" id="110193"/>
    <lineage>
        <taxon>Eukaryota</taxon>
        <taxon>Metazoa</taxon>
        <taxon>Ecdysozoa</taxon>
        <taxon>Arthropoda</taxon>
        <taxon>Hexapoda</taxon>
        <taxon>Insecta</taxon>
        <taxon>Pterygota</taxon>
        <taxon>Neoptera</taxon>
        <taxon>Endopterygota</taxon>
        <taxon>Coleoptera</taxon>
        <taxon>Polyphaga</taxon>
        <taxon>Staphyliniformia</taxon>
        <taxon>Silphidae</taxon>
        <taxon>Nicrophorinae</taxon>
        <taxon>Nicrophorus</taxon>
    </lineage>
</organism>
<sequence length="142" mass="16622">MSQPPARSIWAMIIRNFINSLKPRQFSGTHMGSDHFGNKYYEIPANPSIGKRRANRWFEPKDKEDFQQEMPAEWEAWLRGRRVEVPSDEEVLRNLAIMQLKKKNAIAIEAKAGKKTPMEKGMESFPKRNEYEMIPGKRQNET</sequence>
<dbReference type="RefSeq" id="XP_017783974.1">
    <property type="nucleotide sequence ID" value="XM_017928485.1"/>
</dbReference>
<dbReference type="Pfam" id="PF05071">
    <property type="entry name" value="NDUFA12"/>
    <property type="match status" value="1"/>
</dbReference>
<evidence type="ECO:0000256" key="2">
    <source>
        <dbReference type="SAM" id="MobiDB-lite"/>
    </source>
</evidence>
<dbReference type="Proteomes" id="UP000695000">
    <property type="component" value="Unplaced"/>
</dbReference>
<comment type="similarity">
    <text evidence="1">Belongs to the complex I NDUFA12 subunit family.</text>
</comment>
<feature type="compositionally biased region" description="Basic and acidic residues" evidence="2">
    <location>
        <begin position="116"/>
        <end position="131"/>
    </location>
</feature>